<dbReference type="KEGG" id="ebt:EBL_c40100"/>
<accession>I2BET0</accession>
<dbReference type="InterPro" id="IPR012429">
    <property type="entry name" value="HGSNAT_cat"/>
</dbReference>
<dbReference type="EMBL" id="CP001560">
    <property type="protein sequence ID" value="AFJ49034.1"/>
    <property type="molecule type" value="Genomic_DNA"/>
</dbReference>
<dbReference type="HOGENOM" id="CLU_054519_0_0_6"/>
<gene>
    <name evidence="3" type="ordered locus">EBL_c40100</name>
</gene>
<evidence type="ECO:0000256" key="1">
    <source>
        <dbReference type="SAM" id="Phobius"/>
    </source>
</evidence>
<dbReference type="eggNOG" id="COG3503">
    <property type="taxonomic scope" value="Bacteria"/>
</dbReference>
<keyword evidence="1" id="KW-0472">Membrane</keyword>
<feature type="transmembrane region" description="Helical" evidence="1">
    <location>
        <begin position="126"/>
        <end position="147"/>
    </location>
</feature>
<dbReference type="Pfam" id="PF07786">
    <property type="entry name" value="HGSNAT_cat"/>
    <property type="match status" value="1"/>
</dbReference>
<keyword evidence="1" id="KW-0812">Transmembrane</keyword>
<evidence type="ECO:0000313" key="3">
    <source>
        <dbReference type="EMBL" id="AFJ49034.1"/>
    </source>
</evidence>
<organism evidence="3 4">
    <name type="scientific">Shimwellia blattae (strain ATCC 29907 / DSM 4481 / JCM 1650 / NBRC 105725 / CDC 9005-74)</name>
    <name type="common">Escherichia blattae</name>
    <dbReference type="NCBI Taxonomy" id="630626"/>
    <lineage>
        <taxon>Bacteria</taxon>
        <taxon>Pseudomonadati</taxon>
        <taxon>Pseudomonadota</taxon>
        <taxon>Gammaproteobacteria</taxon>
        <taxon>Enterobacterales</taxon>
        <taxon>Enterobacteriaceae</taxon>
        <taxon>Shimwellia</taxon>
    </lineage>
</organism>
<feature type="transmembrane region" description="Helical" evidence="1">
    <location>
        <begin position="154"/>
        <end position="176"/>
    </location>
</feature>
<accession>K6UV85</accession>
<feature type="transmembrane region" description="Helical" evidence="1">
    <location>
        <begin position="56"/>
        <end position="84"/>
    </location>
</feature>
<feature type="transmembrane region" description="Helical" evidence="1">
    <location>
        <begin position="96"/>
        <end position="120"/>
    </location>
</feature>
<feature type="transmembrane region" description="Helical" evidence="1">
    <location>
        <begin position="303"/>
        <end position="331"/>
    </location>
</feature>
<sequence length="385" mass="42739">MPPAFSPGASTPVTRRLIAVDALRGVVMLLMLLDHVRETFYQHMPLSDPMTPATTSVGLFIIHALAYLCAPVFVLLTGLSAALYHQKTGSLRQTAGYLFTRGLFLMVLDITLVNAAWSFALPPREITLQVLWATGLSMVIMSVLLFLPRRVWLVLALIMIGGHNLLSHLHAAPGALWSLLHEGGWITLRDHLRIHIAYPLLPWPGIMALGFCLGPWFTTLPRETRRKYLIRSGLVLVAVFFALRLVNGYGDAPWHSGANPGETLMGIFSLTTIPPSLALCSLTLGVAFLLLAAFDSDPQDPNLVYLACFGAAPLFFYLLHLYILKVLYAGAVMLWGHNQGDVYGVDHPGRIWMMTLILTLLLLKPVQTFANFKASRPRSRWLKYF</sequence>
<dbReference type="RefSeq" id="WP_002443723.1">
    <property type="nucleotide sequence ID" value="NC_017910.1"/>
</dbReference>
<dbReference type="Proteomes" id="UP000001955">
    <property type="component" value="Chromosome"/>
</dbReference>
<dbReference type="OrthoDB" id="508112at2"/>
<feature type="transmembrane region" description="Helical" evidence="1">
    <location>
        <begin position="196"/>
        <end position="216"/>
    </location>
</feature>
<evidence type="ECO:0000313" key="4">
    <source>
        <dbReference type="Proteomes" id="UP000001955"/>
    </source>
</evidence>
<dbReference type="AlphaFoldDB" id="I2BET0"/>
<protein>
    <submittedName>
        <fullName evidence="3">Conserved hypothetical membrane protein</fullName>
    </submittedName>
</protein>
<feature type="transmembrane region" description="Helical" evidence="1">
    <location>
        <begin position="266"/>
        <end position="291"/>
    </location>
</feature>
<dbReference type="PANTHER" id="PTHR40407">
    <property type="entry name" value="MEMBRANE PROTEIN-LIKE PROTEIN"/>
    <property type="match status" value="1"/>
</dbReference>
<feature type="transmembrane region" description="Helical" evidence="1">
    <location>
        <begin position="351"/>
        <end position="372"/>
    </location>
</feature>
<dbReference type="STRING" id="630626.EBL_c40100"/>
<reference evidence="3 4" key="1">
    <citation type="journal article" date="2012" name="J. Bacteriol.">
        <title>Complete genome sequence of the B12-producing Shimwellia blattae strain DSM 4481, isolated from a cockroach.</title>
        <authorList>
            <person name="Brzuszkiewicz E."/>
            <person name="Waschkowitz T."/>
            <person name="Wiezer A."/>
            <person name="Daniel R."/>
        </authorList>
    </citation>
    <scope>NUCLEOTIDE SEQUENCE [LARGE SCALE GENOMIC DNA]</scope>
    <source>
        <strain evidence="4">ATCC 29907 / DSM 4481 / JCM 1650 / NBRC 105725 / CDC 9005-74</strain>
    </source>
</reference>
<name>I2BET0_SHIBC</name>
<evidence type="ECO:0000259" key="2">
    <source>
        <dbReference type="Pfam" id="PF07786"/>
    </source>
</evidence>
<feature type="domain" description="Heparan-alpha-glucosaminide N-acetyltransferase catalytic" evidence="2">
    <location>
        <begin position="16"/>
        <end position="226"/>
    </location>
</feature>
<dbReference type="PATRIC" id="fig|630626.3.peg.3906"/>
<dbReference type="PANTHER" id="PTHR40407:SF1">
    <property type="entry name" value="HEPARAN-ALPHA-GLUCOSAMINIDE N-ACETYLTRANSFERASE CATALYTIC DOMAIN-CONTAINING PROTEIN"/>
    <property type="match status" value="1"/>
</dbReference>
<keyword evidence="4" id="KW-1185">Reference proteome</keyword>
<proteinExistence type="predicted"/>
<keyword evidence="1" id="KW-1133">Transmembrane helix</keyword>
<feature type="transmembrane region" description="Helical" evidence="1">
    <location>
        <begin position="228"/>
        <end position="246"/>
    </location>
</feature>